<dbReference type="GeneID" id="92823267"/>
<reference evidence="4" key="6">
    <citation type="submission" date="2022-11" db="EMBL/GenBank/DDBJ databases">
        <title>Draft genome sequence of Coprococcus comes strain 31264.</title>
        <authorList>
            <person name="Hisatomi A."/>
            <person name="Ohkuma M."/>
            <person name="Sakamoto M."/>
        </authorList>
    </citation>
    <scope>NUCLEOTIDE SEQUENCE</scope>
    <source>
        <strain evidence="4">JCM 31264</strain>
    </source>
</reference>
<dbReference type="InterPro" id="IPR010001">
    <property type="entry name" value="BofA"/>
</dbReference>
<keyword evidence="1" id="KW-0812">Transmembrane</keyword>
<evidence type="ECO:0000313" key="7">
    <source>
        <dbReference type="EMBL" id="RHG59989.1"/>
    </source>
</evidence>
<protein>
    <submittedName>
        <fullName evidence="5 7">Pro-sigmaK processing inhibitor BofA</fullName>
    </submittedName>
    <submittedName>
        <fullName evidence="2">SigmaK-factor processing regulatory protein BofA</fullName>
    </submittedName>
</protein>
<dbReference type="STRING" id="410072.ERS852525_01833"/>
<evidence type="ECO:0000313" key="9">
    <source>
        <dbReference type="Proteomes" id="UP000095727"/>
    </source>
</evidence>
<dbReference type="EMBL" id="QRXJ01000012">
    <property type="protein sequence ID" value="RGT89203.1"/>
    <property type="molecule type" value="Genomic_DNA"/>
</dbReference>
<feature type="transmembrane region" description="Helical" evidence="1">
    <location>
        <begin position="12"/>
        <end position="29"/>
    </location>
</feature>
<evidence type="ECO:0000313" key="11">
    <source>
        <dbReference type="Proteomes" id="UP000286595"/>
    </source>
</evidence>
<reference evidence="8 9" key="1">
    <citation type="submission" date="2015-09" db="EMBL/GenBank/DDBJ databases">
        <authorList>
            <consortium name="Pathogen Informatics"/>
        </authorList>
    </citation>
    <scope>NUCLEOTIDE SEQUENCE [LARGE SCALE GENOMIC DNA]</scope>
    <source>
        <strain evidence="3 8">2789STDY5834866</strain>
        <strain evidence="2 9">2789STDY5834962</strain>
    </source>
</reference>
<evidence type="ECO:0000313" key="2">
    <source>
        <dbReference type="EMBL" id="CUM75437.1"/>
    </source>
</evidence>
<evidence type="ECO:0000313" key="3">
    <source>
        <dbReference type="EMBL" id="CUO81813.1"/>
    </source>
</evidence>
<dbReference type="EMBL" id="BSCI01000012">
    <property type="protein sequence ID" value="GLG87583.1"/>
    <property type="molecule type" value="Genomic_DNA"/>
</dbReference>
<dbReference type="PaxDb" id="410072-ERS852525_01833"/>
<feature type="transmembrane region" description="Helical" evidence="1">
    <location>
        <begin position="41"/>
        <end position="65"/>
    </location>
</feature>
<evidence type="ECO:0000313" key="12">
    <source>
        <dbReference type="Proteomes" id="UP000554488"/>
    </source>
</evidence>
<organism evidence="7 11">
    <name type="scientific">Coprococcus comes</name>
    <dbReference type="NCBI Taxonomy" id="410072"/>
    <lineage>
        <taxon>Bacteria</taxon>
        <taxon>Bacillati</taxon>
        <taxon>Bacillota</taxon>
        <taxon>Clostridia</taxon>
        <taxon>Lachnospirales</taxon>
        <taxon>Lachnospiraceae</taxon>
        <taxon>Coprococcus</taxon>
    </lineage>
</organism>
<name>A0A174NGD3_9FIRM</name>
<keyword evidence="1" id="KW-1133">Transmembrane helix</keyword>
<dbReference type="Pfam" id="PF07441">
    <property type="entry name" value="BofA"/>
    <property type="match status" value="1"/>
</dbReference>
<evidence type="ECO:0000256" key="1">
    <source>
        <dbReference type="SAM" id="Phobius"/>
    </source>
</evidence>
<sequence>MKRRGSWQINFIVRALTGMGSIFLVNQWMDYRNIPVSVGLNVLSFFVSGCLGIPGVAMLYGIMFYQFM</sequence>
<proteinExistence type="predicted"/>
<gene>
    <name evidence="4" type="ORF">comes_21290</name>
    <name evidence="7" type="ORF">DW252_10790</name>
    <name evidence="6" type="ORF">DWX03_09720</name>
    <name evidence="3" type="ORF">ERS852481_02953</name>
    <name evidence="2" type="ORF">ERS852574_00487</name>
    <name evidence="5" type="ORF">HUU93_06710</name>
</gene>
<keyword evidence="10" id="KW-1185">Reference proteome</keyword>
<dbReference type="AlphaFoldDB" id="A0A174NGD3"/>
<evidence type="ECO:0000313" key="5">
    <source>
        <dbReference type="EMBL" id="NUN86295.1"/>
    </source>
</evidence>
<evidence type="ECO:0000313" key="10">
    <source>
        <dbReference type="Proteomes" id="UP000283360"/>
    </source>
</evidence>
<evidence type="ECO:0000313" key="8">
    <source>
        <dbReference type="Proteomes" id="UP000095362"/>
    </source>
</evidence>
<dbReference type="Proteomes" id="UP000095727">
    <property type="component" value="Unassembled WGS sequence"/>
</dbReference>
<dbReference type="EMBL" id="CYXR01000003">
    <property type="protein sequence ID" value="CUM75437.1"/>
    <property type="molecule type" value="Genomic_DNA"/>
</dbReference>
<dbReference type="Proteomes" id="UP000554488">
    <property type="component" value="Unassembled WGS sequence"/>
</dbReference>
<dbReference type="Proteomes" id="UP000286595">
    <property type="component" value="Unassembled WGS sequence"/>
</dbReference>
<reference evidence="5 12" key="4">
    <citation type="submission" date="2020-07" db="EMBL/GenBank/DDBJ databases">
        <title>Bacterial metabolism rescues the inhibition of intestinal drug absorption by food and drug additives.</title>
        <authorList>
            <person name="Zou L."/>
            <person name="Spanogiannopoulos P."/>
            <person name="Chien H.-C."/>
            <person name="Pieper L.M."/>
            <person name="Cai W."/>
            <person name="Khuri N."/>
            <person name="Pottel J."/>
            <person name="Vora B."/>
            <person name="Ni Z."/>
            <person name="Tsakalozou E."/>
            <person name="Zhang W."/>
            <person name="Shoichet B.K."/>
            <person name="Giacomini K.M."/>
            <person name="Turnbaugh P.J."/>
        </authorList>
    </citation>
    <scope>NUCLEOTIDE SEQUENCE [LARGE SCALE GENOMIC DNA]</scope>
    <source>
        <strain evidence="5 12">F22</strain>
    </source>
</reference>
<reference evidence="5 12" key="3">
    <citation type="submission" date="2020-04" db="EMBL/GenBank/DDBJ databases">
        <authorList>
            <person name="Pieper L."/>
        </authorList>
    </citation>
    <scope>NUCLEOTIDE SEQUENCE [LARGE SCALE GENOMIC DNA]</scope>
    <source>
        <strain evidence="5 12">F22</strain>
    </source>
</reference>
<evidence type="ECO:0000313" key="6">
    <source>
        <dbReference type="EMBL" id="RGT89203.1"/>
    </source>
</evidence>
<reference evidence="4" key="5">
    <citation type="submission" date="2022-09" db="EMBL/GenBank/DDBJ databases">
        <title>Draft genome sequence of Coprococcus comes strain 31264.</title>
        <authorList>
            <person name="Atsushi H."/>
            <person name="Moriya O."/>
            <person name="Mitsuo S."/>
        </authorList>
    </citation>
    <scope>NUCLEOTIDE SEQUENCE</scope>
    <source>
        <strain evidence="4">JCM 31264</strain>
    </source>
</reference>
<accession>A0A174NGD3</accession>
<evidence type="ECO:0000313" key="4">
    <source>
        <dbReference type="EMBL" id="GLG87583.1"/>
    </source>
</evidence>
<dbReference type="OrthoDB" id="1929822at2"/>
<dbReference type="Proteomes" id="UP000095362">
    <property type="component" value="Unassembled WGS sequence"/>
</dbReference>
<dbReference type="RefSeq" id="WP_008375529.1">
    <property type="nucleotide sequence ID" value="NZ_BSCI01000012.1"/>
</dbReference>
<dbReference type="Proteomes" id="UP000283360">
    <property type="component" value="Unassembled WGS sequence"/>
</dbReference>
<dbReference type="EMBL" id="JABWDC010000019">
    <property type="protein sequence ID" value="NUN86295.1"/>
    <property type="molecule type" value="Genomic_DNA"/>
</dbReference>
<keyword evidence="1" id="KW-0472">Membrane</keyword>
<dbReference type="EMBL" id="QRIM01000011">
    <property type="protein sequence ID" value="RHG59989.1"/>
    <property type="molecule type" value="Genomic_DNA"/>
</dbReference>
<reference evidence="10 11" key="2">
    <citation type="submission" date="2018-08" db="EMBL/GenBank/DDBJ databases">
        <title>A genome reference for cultivated species of the human gut microbiota.</title>
        <authorList>
            <person name="Zou Y."/>
            <person name="Xue W."/>
            <person name="Luo G."/>
        </authorList>
    </citation>
    <scope>NUCLEOTIDE SEQUENCE [LARGE SCALE GENOMIC DNA]</scope>
    <source>
        <strain evidence="6 10">AF18-12LB</strain>
        <strain evidence="7 11">AM22-12LB</strain>
    </source>
</reference>
<dbReference type="EMBL" id="CYZK01000030">
    <property type="protein sequence ID" value="CUO81813.1"/>
    <property type="molecule type" value="Genomic_DNA"/>
</dbReference>
<dbReference type="Proteomes" id="UP001145109">
    <property type="component" value="Unassembled WGS sequence"/>
</dbReference>